<keyword evidence="1" id="KW-1185">Reference proteome</keyword>
<name>A0A914DSY2_9BILA</name>
<dbReference type="WBParaSite" id="ACRNAN_scaffold3775.g20854.t1">
    <property type="protein sequence ID" value="ACRNAN_scaffold3775.g20854.t1"/>
    <property type="gene ID" value="ACRNAN_scaffold3775.g20854"/>
</dbReference>
<reference evidence="2" key="1">
    <citation type="submission" date="2022-11" db="UniProtKB">
        <authorList>
            <consortium name="WormBaseParasite"/>
        </authorList>
    </citation>
    <scope>IDENTIFICATION</scope>
</reference>
<evidence type="ECO:0000313" key="1">
    <source>
        <dbReference type="Proteomes" id="UP000887540"/>
    </source>
</evidence>
<protein>
    <submittedName>
        <fullName evidence="2">Uncharacterized protein</fullName>
    </submittedName>
</protein>
<accession>A0A914DSY2</accession>
<dbReference type="AlphaFoldDB" id="A0A914DSY2"/>
<dbReference type="Proteomes" id="UP000887540">
    <property type="component" value="Unplaced"/>
</dbReference>
<proteinExistence type="predicted"/>
<evidence type="ECO:0000313" key="2">
    <source>
        <dbReference type="WBParaSite" id="ACRNAN_scaffold3775.g20854.t1"/>
    </source>
</evidence>
<sequence length="69" mass="7852">MRPTSDTCLMYRVGDNNAYYNSNYKKLVNSEGPFRLSTSPPSRVFGFPILFGDNNHLSSTIRADTTRMK</sequence>
<organism evidence="1 2">
    <name type="scientific">Acrobeloides nanus</name>
    <dbReference type="NCBI Taxonomy" id="290746"/>
    <lineage>
        <taxon>Eukaryota</taxon>
        <taxon>Metazoa</taxon>
        <taxon>Ecdysozoa</taxon>
        <taxon>Nematoda</taxon>
        <taxon>Chromadorea</taxon>
        <taxon>Rhabditida</taxon>
        <taxon>Tylenchina</taxon>
        <taxon>Cephalobomorpha</taxon>
        <taxon>Cephaloboidea</taxon>
        <taxon>Cephalobidae</taxon>
        <taxon>Acrobeloides</taxon>
    </lineage>
</organism>